<evidence type="ECO:0000313" key="1">
    <source>
        <dbReference type="EMBL" id="GIQ70105.1"/>
    </source>
</evidence>
<proteinExistence type="predicted"/>
<sequence length="362" mass="43141">MTRTKILPLAEPRIYSYSSHATALSILSIDEDYLPWFYSNYIQLCGLKDYRMNDVDLPLDFYMGPRKDSNYYVNTNWLTFLSTERQLLASTCGDIISFVMACIDQNHYVTLLLDEFYMKDRWAYNSRKWDHENMIFGYDLERQIFHIIGFKGTIRKFKASEISFDVFKEAYDQCEDWDHNDWRNKIFLIRKVPQEIGPFKGKYDFDLELVIQTIEEFLESKDASKKFGMFHNSLTHMVFGMEVYDSIKTNLPDFWHDIRPVHVLVEHKSCMVDRIQYLQDNGYLAEEAYAYLHEAYSNMVRTCTMMRNMQLRYIASKDREKDRYWLDQIITELDQLAAFEKEVLERMLNALKPSQDKAAVPN</sequence>
<evidence type="ECO:0000313" key="2">
    <source>
        <dbReference type="Proteomes" id="UP000677918"/>
    </source>
</evidence>
<dbReference type="AlphaFoldDB" id="A0A8J4H5M5"/>
<dbReference type="Proteomes" id="UP000677918">
    <property type="component" value="Unassembled WGS sequence"/>
</dbReference>
<reference evidence="1" key="1">
    <citation type="submission" date="2021-04" db="EMBL/GenBank/DDBJ databases">
        <title>Draft genome sequence of Xylanibacillus composti strain K13.</title>
        <authorList>
            <person name="Uke A."/>
            <person name="Chhe C."/>
            <person name="Baramee S."/>
            <person name="Kosugi A."/>
        </authorList>
    </citation>
    <scope>NUCLEOTIDE SEQUENCE</scope>
    <source>
        <strain evidence="1">K13</strain>
    </source>
</reference>
<comment type="caution">
    <text evidence="1">The sequence shown here is derived from an EMBL/GenBank/DDBJ whole genome shotgun (WGS) entry which is preliminary data.</text>
</comment>
<keyword evidence="2" id="KW-1185">Reference proteome</keyword>
<gene>
    <name evidence="1" type="ORF">XYCOK13_29290</name>
</gene>
<accession>A0A8J4H5M5</accession>
<organism evidence="1 2">
    <name type="scientific">Xylanibacillus composti</name>
    <dbReference type="NCBI Taxonomy" id="1572762"/>
    <lineage>
        <taxon>Bacteria</taxon>
        <taxon>Bacillati</taxon>
        <taxon>Bacillota</taxon>
        <taxon>Bacilli</taxon>
        <taxon>Bacillales</taxon>
        <taxon>Paenibacillaceae</taxon>
        <taxon>Xylanibacillus</taxon>
    </lineage>
</organism>
<dbReference type="RefSeq" id="WP_213412883.1">
    <property type="nucleotide sequence ID" value="NZ_BOVK01000040.1"/>
</dbReference>
<name>A0A8J4H5M5_9BACL</name>
<protein>
    <submittedName>
        <fullName evidence="1">Uncharacterized protein</fullName>
    </submittedName>
</protein>
<dbReference type="EMBL" id="BOVK01000040">
    <property type="protein sequence ID" value="GIQ70105.1"/>
    <property type="molecule type" value="Genomic_DNA"/>
</dbReference>